<accession>X0SMH4</accession>
<organism evidence="1">
    <name type="scientific">marine sediment metagenome</name>
    <dbReference type="NCBI Taxonomy" id="412755"/>
    <lineage>
        <taxon>unclassified sequences</taxon>
        <taxon>metagenomes</taxon>
        <taxon>ecological metagenomes</taxon>
    </lineage>
</organism>
<sequence length="183" mass="20225">MRQSYLPIIPVILLSFALSAAGQTDSKLRFAISFPEQASAEPLDGRMLLMVSTDDSNEPRFQISGGATTQLIFGIDVDGLRPGREAVIDAGVFGYPLESLSEIPAGEYWVQGLLHIYETFHRSDGHTVKLPMDRGEGQHWNRAPGNLYSTPKKIAIDPAKNDTLRITLDQKIPTIPEPETTKY</sequence>
<feature type="non-terminal residue" evidence="1">
    <location>
        <position position="183"/>
    </location>
</feature>
<proteinExistence type="predicted"/>
<evidence type="ECO:0000313" key="1">
    <source>
        <dbReference type="EMBL" id="GAF76336.1"/>
    </source>
</evidence>
<protein>
    <submittedName>
        <fullName evidence="1">Uncharacterized protein</fullName>
    </submittedName>
</protein>
<gene>
    <name evidence="1" type="ORF">S01H1_17954</name>
</gene>
<dbReference type="EMBL" id="BARS01009557">
    <property type="protein sequence ID" value="GAF76336.1"/>
    <property type="molecule type" value="Genomic_DNA"/>
</dbReference>
<name>X0SMH4_9ZZZZ</name>
<dbReference type="AlphaFoldDB" id="X0SMH4"/>
<comment type="caution">
    <text evidence="1">The sequence shown here is derived from an EMBL/GenBank/DDBJ whole genome shotgun (WGS) entry which is preliminary data.</text>
</comment>
<reference evidence="1" key="1">
    <citation type="journal article" date="2014" name="Front. Microbiol.">
        <title>High frequency of phylogenetically diverse reductive dehalogenase-homologous genes in deep subseafloor sedimentary metagenomes.</title>
        <authorList>
            <person name="Kawai M."/>
            <person name="Futagami T."/>
            <person name="Toyoda A."/>
            <person name="Takaki Y."/>
            <person name="Nishi S."/>
            <person name="Hori S."/>
            <person name="Arai W."/>
            <person name="Tsubouchi T."/>
            <person name="Morono Y."/>
            <person name="Uchiyama I."/>
            <person name="Ito T."/>
            <person name="Fujiyama A."/>
            <person name="Inagaki F."/>
            <person name="Takami H."/>
        </authorList>
    </citation>
    <scope>NUCLEOTIDE SEQUENCE</scope>
    <source>
        <strain evidence="1">Expedition CK06-06</strain>
    </source>
</reference>